<feature type="domain" description="Phospholipase/carboxylesterase/thioesterase" evidence="2">
    <location>
        <begin position="29"/>
        <end position="237"/>
    </location>
</feature>
<accession>A0AAE0IMR6</accession>
<protein>
    <submittedName>
        <fullName evidence="3">Phospholipase/Carboxylesterase superfamily protein</fullName>
    </submittedName>
</protein>
<reference evidence="3" key="1">
    <citation type="journal article" date="2023" name="Mol. Phylogenet. Evol.">
        <title>Genome-scale phylogeny and comparative genomics of the fungal order Sordariales.</title>
        <authorList>
            <person name="Hensen N."/>
            <person name="Bonometti L."/>
            <person name="Westerberg I."/>
            <person name="Brannstrom I.O."/>
            <person name="Guillou S."/>
            <person name="Cros-Aarteil S."/>
            <person name="Calhoun S."/>
            <person name="Haridas S."/>
            <person name="Kuo A."/>
            <person name="Mondo S."/>
            <person name="Pangilinan J."/>
            <person name="Riley R."/>
            <person name="LaButti K."/>
            <person name="Andreopoulos B."/>
            <person name="Lipzen A."/>
            <person name="Chen C."/>
            <person name="Yan M."/>
            <person name="Daum C."/>
            <person name="Ng V."/>
            <person name="Clum A."/>
            <person name="Steindorff A."/>
            <person name="Ohm R.A."/>
            <person name="Martin F."/>
            <person name="Silar P."/>
            <person name="Natvig D.O."/>
            <person name="Lalanne C."/>
            <person name="Gautier V."/>
            <person name="Ament-Velasquez S.L."/>
            <person name="Kruys A."/>
            <person name="Hutchinson M.I."/>
            <person name="Powell A.J."/>
            <person name="Barry K."/>
            <person name="Miller A.N."/>
            <person name="Grigoriev I.V."/>
            <person name="Debuchy R."/>
            <person name="Gladieux P."/>
            <person name="Hiltunen Thoren M."/>
            <person name="Johannesson H."/>
        </authorList>
    </citation>
    <scope>NUCLEOTIDE SEQUENCE</scope>
    <source>
        <strain evidence="3">SMH4131-1</strain>
    </source>
</reference>
<reference evidence="3" key="2">
    <citation type="submission" date="2023-06" db="EMBL/GenBank/DDBJ databases">
        <authorList>
            <consortium name="Lawrence Berkeley National Laboratory"/>
            <person name="Haridas S."/>
            <person name="Hensen N."/>
            <person name="Bonometti L."/>
            <person name="Westerberg I."/>
            <person name="Brannstrom I.O."/>
            <person name="Guillou S."/>
            <person name="Cros-Aarteil S."/>
            <person name="Calhoun S."/>
            <person name="Kuo A."/>
            <person name="Mondo S."/>
            <person name="Pangilinan J."/>
            <person name="Riley R."/>
            <person name="Labutti K."/>
            <person name="Andreopoulos B."/>
            <person name="Lipzen A."/>
            <person name="Chen C."/>
            <person name="Yanf M."/>
            <person name="Daum C."/>
            <person name="Ng V."/>
            <person name="Clum A."/>
            <person name="Steindorff A."/>
            <person name="Ohm R."/>
            <person name="Martin F."/>
            <person name="Silar P."/>
            <person name="Natvig D."/>
            <person name="Lalanne C."/>
            <person name="Gautier V."/>
            <person name="Ament-Velasquez S.L."/>
            <person name="Kruys A."/>
            <person name="Hutchinson M.I."/>
            <person name="Powell A.J."/>
            <person name="Barry K."/>
            <person name="Miller A.N."/>
            <person name="Grigoriev I.V."/>
            <person name="Debuchy R."/>
            <person name="Gladieux P."/>
            <person name="Thoren M.H."/>
            <person name="Johannesson H."/>
        </authorList>
    </citation>
    <scope>NUCLEOTIDE SEQUENCE</scope>
    <source>
        <strain evidence="3">SMH4131-1</strain>
    </source>
</reference>
<dbReference type="PANTHER" id="PTHR10655:SF67">
    <property type="entry name" value="PHOSPHOLIPASE_CARBOXYLESTERASE SUPERFAMILY (AFU_ORTHOLOGUE AFUA_5G09340)"/>
    <property type="match status" value="1"/>
</dbReference>
<comment type="similarity">
    <text evidence="1">Belongs to the AB hydrolase superfamily. AB hydrolase 2 family.</text>
</comment>
<dbReference type="GO" id="GO:0008474">
    <property type="term" value="F:palmitoyl-(protein) hydrolase activity"/>
    <property type="evidence" value="ECO:0007669"/>
    <property type="project" value="TreeGrafter"/>
</dbReference>
<dbReference type="Proteomes" id="UP001286456">
    <property type="component" value="Unassembled WGS sequence"/>
</dbReference>
<name>A0AAE0IMR6_9PEZI</name>
<dbReference type="Pfam" id="PF02230">
    <property type="entry name" value="Abhydrolase_2"/>
    <property type="match status" value="1"/>
</dbReference>
<dbReference type="PANTHER" id="PTHR10655">
    <property type="entry name" value="LYSOPHOSPHOLIPASE-RELATED"/>
    <property type="match status" value="1"/>
</dbReference>
<dbReference type="Gene3D" id="3.40.50.1820">
    <property type="entry name" value="alpha/beta hydrolase"/>
    <property type="match status" value="1"/>
</dbReference>
<sequence length="256" mass="26952">MVVPTRVPTEADFTPLLPSLAVKLSFPSPPESTTSILLLFHGLGDAETPFAGFAHSLALPGVLGIAVRGTSPLPPALLGLPDDGSPSRNFHWGDDITVGPNGDLDPDPGFEKAAGLVMEKLIRGVLVESCGWRLDDLLMFGYGQGGQLALGLAARVRGGDDAFKGVVSLGGALPPSMVPSESGRGKAGTPVLVCHGSESEAVDEDAIGLLKEEFADARIVQWKRASDGMPESREEVLPMMEFLAERLNTQMPAKWS</sequence>
<evidence type="ECO:0000256" key="1">
    <source>
        <dbReference type="ARBA" id="ARBA00006499"/>
    </source>
</evidence>
<evidence type="ECO:0000313" key="3">
    <source>
        <dbReference type="EMBL" id="KAK3327839.1"/>
    </source>
</evidence>
<organism evidence="3 4">
    <name type="scientific">Cercophora scortea</name>
    <dbReference type="NCBI Taxonomy" id="314031"/>
    <lineage>
        <taxon>Eukaryota</taxon>
        <taxon>Fungi</taxon>
        <taxon>Dikarya</taxon>
        <taxon>Ascomycota</taxon>
        <taxon>Pezizomycotina</taxon>
        <taxon>Sordariomycetes</taxon>
        <taxon>Sordariomycetidae</taxon>
        <taxon>Sordariales</taxon>
        <taxon>Lasiosphaeriaceae</taxon>
        <taxon>Cercophora</taxon>
    </lineage>
</organism>
<dbReference type="AlphaFoldDB" id="A0AAE0IMR6"/>
<dbReference type="InterPro" id="IPR050565">
    <property type="entry name" value="LYPA1-2/EST-like"/>
</dbReference>
<dbReference type="EMBL" id="JAUEPO010000003">
    <property type="protein sequence ID" value="KAK3327839.1"/>
    <property type="molecule type" value="Genomic_DNA"/>
</dbReference>
<keyword evidence="4" id="KW-1185">Reference proteome</keyword>
<dbReference type="InterPro" id="IPR029058">
    <property type="entry name" value="AB_hydrolase_fold"/>
</dbReference>
<evidence type="ECO:0000313" key="4">
    <source>
        <dbReference type="Proteomes" id="UP001286456"/>
    </source>
</evidence>
<comment type="caution">
    <text evidence="3">The sequence shown here is derived from an EMBL/GenBank/DDBJ whole genome shotgun (WGS) entry which is preliminary data.</text>
</comment>
<dbReference type="GO" id="GO:0052689">
    <property type="term" value="F:carboxylic ester hydrolase activity"/>
    <property type="evidence" value="ECO:0007669"/>
    <property type="project" value="TreeGrafter"/>
</dbReference>
<dbReference type="SUPFAM" id="SSF53474">
    <property type="entry name" value="alpha/beta-Hydrolases"/>
    <property type="match status" value="1"/>
</dbReference>
<gene>
    <name evidence="3" type="ORF">B0T19DRAFT_175237</name>
</gene>
<dbReference type="GO" id="GO:0005737">
    <property type="term" value="C:cytoplasm"/>
    <property type="evidence" value="ECO:0007669"/>
    <property type="project" value="TreeGrafter"/>
</dbReference>
<evidence type="ECO:0000259" key="2">
    <source>
        <dbReference type="Pfam" id="PF02230"/>
    </source>
</evidence>
<proteinExistence type="inferred from homology"/>
<dbReference type="InterPro" id="IPR003140">
    <property type="entry name" value="PLipase/COase/thioEstase"/>
</dbReference>